<comment type="caution">
    <text evidence="4">The sequence shown here is derived from an EMBL/GenBank/DDBJ whole genome shotgun (WGS) entry which is preliminary data.</text>
</comment>
<evidence type="ECO:0000256" key="2">
    <source>
        <dbReference type="SAM" id="Phobius"/>
    </source>
</evidence>
<keyword evidence="2" id="KW-0812">Transmembrane</keyword>
<dbReference type="PANTHER" id="PTHR38695:SF1">
    <property type="entry name" value="AMINO ACID PERMEASE_ SLC12A DOMAIN-CONTAINING PROTEIN"/>
    <property type="match status" value="1"/>
</dbReference>
<gene>
    <name evidence="4" type="ORF">E0L32_003356</name>
</gene>
<dbReference type="GeneID" id="41970803"/>
<feature type="transmembrane region" description="Helical" evidence="2">
    <location>
        <begin position="20"/>
        <end position="40"/>
    </location>
</feature>
<dbReference type="InParanoid" id="A0A507BKQ4"/>
<dbReference type="InterPro" id="IPR048273">
    <property type="entry name" value="Luciferase"/>
</dbReference>
<sequence>MDQAISLANRLTAQARARPYIAAAIAIGALSTAPIFSWAADSYRTYLSLGKGGIPHNLFGWIVQGLAQPFAWHDTTTVRPFGDARHSAALGPHAHESFLGEAGPSLPARAGDRPTVPGFVAPQRQTTQKGAPPMTARMETLLKDLAAANPGLLKTSPSNLEGVGTPALFLADGVELPGYSKRTKGEICHAHGESSSHMILSLADSKEVLERGWGERHPLSGVRGFWPLSYVMVYAPRDDDEFVIWKRLVVACVRFAFADGPAVNVDV</sequence>
<keyword evidence="2" id="KW-0472">Membrane</keyword>
<evidence type="ECO:0000313" key="5">
    <source>
        <dbReference type="Proteomes" id="UP000319257"/>
    </source>
</evidence>
<evidence type="ECO:0000256" key="1">
    <source>
        <dbReference type="SAM" id="MobiDB-lite"/>
    </source>
</evidence>
<feature type="domain" description="Luciferase" evidence="3">
    <location>
        <begin position="185"/>
        <end position="251"/>
    </location>
</feature>
<dbReference type="Proteomes" id="UP000319257">
    <property type="component" value="Unassembled WGS sequence"/>
</dbReference>
<evidence type="ECO:0000259" key="3">
    <source>
        <dbReference type="Pfam" id="PF17648"/>
    </source>
</evidence>
<reference evidence="4 5" key="1">
    <citation type="submission" date="2019-06" db="EMBL/GenBank/DDBJ databases">
        <title>Draft genome sequence of the filamentous fungus Phialemoniopsis curvata isolated from diesel fuel.</title>
        <authorList>
            <person name="Varaljay V.A."/>
            <person name="Lyon W.J."/>
            <person name="Crouch A.L."/>
            <person name="Drake C.E."/>
            <person name="Hollomon J.M."/>
            <person name="Nadeau L.J."/>
            <person name="Nunn H.S."/>
            <person name="Stevenson B.S."/>
            <person name="Bojanowski C.L."/>
            <person name="Crookes-Goodson W.J."/>
        </authorList>
    </citation>
    <scope>NUCLEOTIDE SEQUENCE [LARGE SCALE GENOMIC DNA]</scope>
    <source>
        <strain evidence="4 5">D216</strain>
    </source>
</reference>
<dbReference type="AlphaFoldDB" id="A0A507BKQ4"/>
<dbReference type="InterPro" id="IPR040841">
    <property type="entry name" value="Luciferase_dom"/>
</dbReference>
<dbReference type="OrthoDB" id="5358398at2759"/>
<keyword evidence="2" id="KW-1133">Transmembrane helix</keyword>
<protein>
    <recommendedName>
        <fullName evidence="3">Luciferase domain-containing protein</fullName>
    </recommendedName>
</protein>
<dbReference type="Pfam" id="PF17648">
    <property type="entry name" value="Luciferase"/>
    <property type="match status" value="1"/>
</dbReference>
<organism evidence="4 5">
    <name type="scientific">Thyridium curvatum</name>
    <dbReference type="NCBI Taxonomy" id="1093900"/>
    <lineage>
        <taxon>Eukaryota</taxon>
        <taxon>Fungi</taxon>
        <taxon>Dikarya</taxon>
        <taxon>Ascomycota</taxon>
        <taxon>Pezizomycotina</taxon>
        <taxon>Sordariomycetes</taxon>
        <taxon>Sordariomycetidae</taxon>
        <taxon>Thyridiales</taxon>
        <taxon>Thyridiaceae</taxon>
        <taxon>Thyridium</taxon>
    </lineage>
</organism>
<proteinExistence type="predicted"/>
<evidence type="ECO:0000313" key="4">
    <source>
        <dbReference type="EMBL" id="TPX17238.1"/>
    </source>
</evidence>
<keyword evidence="5" id="KW-1185">Reference proteome</keyword>
<dbReference type="RefSeq" id="XP_030998949.1">
    <property type="nucleotide sequence ID" value="XM_031137647.1"/>
</dbReference>
<accession>A0A507BKQ4</accession>
<name>A0A507BKQ4_9PEZI</name>
<dbReference type="STRING" id="1093900.A0A507BKQ4"/>
<feature type="region of interest" description="Disordered" evidence="1">
    <location>
        <begin position="100"/>
        <end position="132"/>
    </location>
</feature>
<dbReference type="PANTHER" id="PTHR38695">
    <property type="entry name" value="AMINO ACID PERMEASE_ SLC12A DOMAIN-CONTAINING PROTEIN"/>
    <property type="match status" value="1"/>
</dbReference>
<dbReference type="EMBL" id="SKBQ01000014">
    <property type="protein sequence ID" value="TPX17238.1"/>
    <property type="molecule type" value="Genomic_DNA"/>
</dbReference>